<reference evidence="2" key="1">
    <citation type="submission" date="2020-07" db="EMBL/GenBank/DDBJ databases">
        <title>Clarias magur genome sequencing, assembly and annotation.</title>
        <authorList>
            <person name="Kushwaha B."/>
            <person name="Kumar R."/>
            <person name="Das P."/>
            <person name="Joshi C.G."/>
            <person name="Kumar D."/>
            <person name="Nagpure N.S."/>
            <person name="Pandey M."/>
            <person name="Agarwal S."/>
            <person name="Srivastava S."/>
            <person name="Singh M."/>
            <person name="Sahoo L."/>
            <person name="Jayasankar P."/>
            <person name="Meher P.K."/>
            <person name="Koringa P.G."/>
            <person name="Iquebal M.A."/>
            <person name="Das S.P."/>
            <person name="Bit A."/>
            <person name="Patnaik S."/>
            <person name="Patel N."/>
            <person name="Shah T.M."/>
            <person name="Hinsu A."/>
            <person name="Jena J.K."/>
        </authorList>
    </citation>
    <scope>NUCLEOTIDE SEQUENCE</scope>
    <source>
        <strain evidence="2">CIFAMagur01</strain>
        <tissue evidence="2">Testis</tissue>
    </source>
</reference>
<feature type="region of interest" description="Disordered" evidence="1">
    <location>
        <begin position="54"/>
        <end position="148"/>
    </location>
</feature>
<accession>A0A8J4XF72</accession>
<feature type="compositionally biased region" description="Basic residues" evidence="1">
    <location>
        <begin position="109"/>
        <end position="118"/>
    </location>
</feature>
<protein>
    <submittedName>
        <fullName evidence="2">Zinc finger protein</fullName>
    </submittedName>
</protein>
<feature type="region of interest" description="Disordered" evidence="1">
    <location>
        <begin position="1"/>
        <end position="39"/>
    </location>
</feature>
<feature type="compositionally biased region" description="Basic and acidic residues" evidence="1">
    <location>
        <begin position="55"/>
        <end position="64"/>
    </location>
</feature>
<dbReference type="AlphaFoldDB" id="A0A8J4XF72"/>
<dbReference type="PANTHER" id="PTHR21465:SF2">
    <property type="entry name" value="ZINC FINGER PROTEIN 469"/>
    <property type="match status" value="1"/>
</dbReference>
<feature type="compositionally biased region" description="Polar residues" evidence="1">
    <location>
        <begin position="303"/>
        <end position="315"/>
    </location>
</feature>
<dbReference type="EMBL" id="QNUK01000066">
    <property type="protein sequence ID" value="KAF5903900.1"/>
    <property type="molecule type" value="Genomic_DNA"/>
</dbReference>
<organism evidence="2 3">
    <name type="scientific">Clarias magur</name>
    <name type="common">Asian catfish</name>
    <name type="synonym">Macropteronotus magur</name>
    <dbReference type="NCBI Taxonomy" id="1594786"/>
    <lineage>
        <taxon>Eukaryota</taxon>
        <taxon>Metazoa</taxon>
        <taxon>Chordata</taxon>
        <taxon>Craniata</taxon>
        <taxon>Vertebrata</taxon>
        <taxon>Euteleostomi</taxon>
        <taxon>Actinopterygii</taxon>
        <taxon>Neopterygii</taxon>
        <taxon>Teleostei</taxon>
        <taxon>Ostariophysi</taxon>
        <taxon>Siluriformes</taxon>
        <taxon>Clariidae</taxon>
        <taxon>Clarias</taxon>
    </lineage>
</organism>
<feature type="region of interest" description="Disordered" evidence="1">
    <location>
        <begin position="204"/>
        <end position="233"/>
    </location>
</feature>
<dbReference type="Proteomes" id="UP000727407">
    <property type="component" value="Unassembled WGS sequence"/>
</dbReference>
<name>A0A8J4XF72_CLAMG</name>
<feature type="compositionally biased region" description="Polar residues" evidence="1">
    <location>
        <begin position="124"/>
        <end position="142"/>
    </location>
</feature>
<evidence type="ECO:0000313" key="3">
    <source>
        <dbReference type="Proteomes" id="UP000727407"/>
    </source>
</evidence>
<feature type="region of interest" description="Disordered" evidence="1">
    <location>
        <begin position="302"/>
        <end position="327"/>
    </location>
</feature>
<evidence type="ECO:0000313" key="2">
    <source>
        <dbReference type="EMBL" id="KAF5903900.1"/>
    </source>
</evidence>
<dbReference type="PANTHER" id="PTHR21465">
    <property type="entry name" value="ZINC FINGER PROTEIN 469"/>
    <property type="match status" value="1"/>
</dbReference>
<feature type="non-terminal residue" evidence="2">
    <location>
        <position position="327"/>
    </location>
</feature>
<dbReference type="OrthoDB" id="8963787at2759"/>
<proteinExistence type="predicted"/>
<dbReference type="InterPro" id="IPR039270">
    <property type="entry name" value="ZNF469"/>
</dbReference>
<sequence length="327" mass="36215">MAGEAKRTYATKELDTEPKKEEKKLASEQFNEKGSPEHFRNVCVESQTVNNNTKFVEKEKDSTQQREAVIRPQQAGKIDFKSLQNRSNFAGDRTWPNGKVSPQSPSGKSRIRDKGKKAGKTERANPQQLCRLSTTNTRSNPTIGIAYPQQKLSPPKKLEASRGPVSGSYRFHVPNIPEREAELQQEEFNLTRCFQEGSNLISPSYTSQPVGSTTVGSSHQHPVSTAPQQQPGALETNNTQAVNQMLFPDFQLGGADMWQSPDRNVNNGSFGVSSQKSHGVVELNKPNGFVPLPFQYGYPLLDNTDSFPCDQNPQPQDLIEASLGPNQ</sequence>
<keyword evidence="3" id="KW-1185">Reference proteome</keyword>
<gene>
    <name evidence="2" type="primary">znf469</name>
    <name evidence="2" type="ORF">DAT39_006385</name>
</gene>
<comment type="caution">
    <text evidence="2">The sequence shown here is derived from an EMBL/GenBank/DDBJ whole genome shotgun (WGS) entry which is preliminary data.</text>
</comment>
<evidence type="ECO:0000256" key="1">
    <source>
        <dbReference type="SAM" id="MobiDB-lite"/>
    </source>
</evidence>